<dbReference type="Gene3D" id="3.40.1190.20">
    <property type="match status" value="1"/>
</dbReference>
<dbReference type="GO" id="GO:0006796">
    <property type="term" value="P:phosphate-containing compound metabolic process"/>
    <property type="evidence" value="ECO:0007669"/>
    <property type="project" value="UniProtKB-ARBA"/>
</dbReference>
<dbReference type="InterPro" id="IPR029056">
    <property type="entry name" value="Ribokinase-like"/>
</dbReference>
<reference evidence="5 6" key="1">
    <citation type="journal article" date="2016" name="Sci. Rep.">
        <title>Metabolic traits of an uncultured archaeal lineage -MSBL1- from brine pools of the Red Sea.</title>
        <authorList>
            <person name="Mwirichia R."/>
            <person name="Alam I."/>
            <person name="Rashid M."/>
            <person name="Vinu M."/>
            <person name="Ba-Alawi W."/>
            <person name="Anthony Kamau A."/>
            <person name="Kamanda Ngugi D."/>
            <person name="Goker M."/>
            <person name="Klenk H.P."/>
            <person name="Bajic V."/>
            <person name="Stingl U."/>
        </authorList>
    </citation>
    <scope>NUCLEOTIDE SEQUENCE [LARGE SCALE GENOMIC DNA]</scope>
    <source>
        <strain evidence="5">SCGC-AAA382N08</strain>
    </source>
</reference>
<name>A0A133VQW8_9EURY</name>
<feature type="domain" description="Carbohydrate kinase PfkB" evidence="4">
    <location>
        <begin position="40"/>
        <end position="307"/>
    </location>
</feature>
<sequence length="325" mass="35547">MYDVVTFGSATWDFFLDLEDFRVIENEDFVTGEGLCFNLGSKVEIEDISFFSGGGGTNVAATFSNQGLEVAYCGGVGKDFAGKEIVEILEERGIVTDYVQQFEEKVTNRSVILTSEGQERTILAYRGASELLTEDNIPWEALEAKWFYLAPLSGKLGRITEQIVDYAAQNNVKVAFNPGSSQLEFEQGKMNRILEKVEVLILNQEEAAQLTGLSYEKEQAIFKKIDRLCPGVAIMTKGARGVVVSDGSHLYHGDPLPADIVDKTGAGDSFGSGFVTGLIETQEIGYGIQLGVANATACLEEKGAKNGLLESEQQFRKTKVERESL</sequence>
<dbReference type="Pfam" id="PF00294">
    <property type="entry name" value="PfkB"/>
    <property type="match status" value="1"/>
</dbReference>
<dbReference type="EMBL" id="LHYJ01000001">
    <property type="protein sequence ID" value="KXB08849.1"/>
    <property type="molecule type" value="Genomic_DNA"/>
</dbReference>
<organism evidence="5 6">
    <name type="scientific">candidate division MSBL1 archaeon SCGC-AAA382N08</name>
    <dbReference type="NCBI Taxonomy" id="1698285"/>
    <lineage>
        <taxon>Archaea</taxon>
        <taxon>Methanobacteriati</taxon>
        <taxon>Methanobacteriota</taxon>
        <taxon>candidate division MSBL1</taxon>
    </lineage>
</organism>
<dbReference type="InterPro" id="IPR011611">
    <property type="entry name" value="PfkB_dom"/>
</dbReference>
<dbReference type="GO" id="GO:0016301">
    <property type="term" value="F:kinase activity"/>
    <property type="evidence" value="ECO:0007669"/>
    <property type="project" value="UniProtKB-KW"/>
</dbReference>
<dbReference type="SUPFAM" id="SSF53613">
    <property type="entry name" value="Ribokinase-like"/>
    <property type="match status" value="1"/>
</dbReference>
<evidence type="ECO:0000256" key="2">
    <source>
        <dbReference type="ARBA" id="ARBA00022679"/>
    </source>
</evidence>
<keyword evidence="2" id="KW-0808">Transferase</keyword>
<dbReference type="Proteomes" id="UP000070175">
    <property type="component" value="Unassembled WGS sequence"/>
</dbReference>
<keyword evidence="3" id="KW-0418">Kinase</keyword>
<comment type="caution">
    <text evidence="5">The sequence shown here is derived from an EMBL/GenBank/DDBJ whole genome shotgun (WGS) entry which is preliminary data.</text>
</comment>
<dbReference type="PRINTS" id="PR00990">
    <property type="entry name" value="RIBOKINASE"/>
</dbReference>
<dbReference type="AlphaFoldDB" id="A0A133VQW8"/>
<comment type="similarity">
    <text evidence="1">Belongs to the carbohydrate kinase PfkB family.</text>
</comment>
<accession>A0A133VQW8</accession>
<evidence type="ECO:0000256" key="3">
    <source>
        <dbReference type="ARBA" id="ARBA00022777"/>
    </source>
</evidence>
<dbReference type="InterPro" id="IPR002139">
    <property type="entry name" value="Ribo/fructo_kinase"/>
</dbReference>
<dbReference type="PANTHER" id="PTHR10584">
    <property type="entry name" value="SUGAR KINASE"/>
    <property type="match status" value="1"/>
</dbReference>
<protein>
    <recommendedName>
        <fullName evidence="4">Carbohydrate kinase PfkB domain-containing protein</fullName>
    </recommendedName>
</protein>
<dbReference type="InterPro" id="IPR002173">
    <property type="entry name" value="Carboh/pur_kinase_PfkB_CS"/>
</dbReference>
<dbReference type="PROSITE" id="PS00583">
    <property type="entry name" value="PFKB_KINASES_1"/>
    <property type="match status" value="1"/>
</dbReference>
<evidence type="ECO:0000313" key="5">
    <source>
        <dbReference type="EMBL" id="KXB08849.1"/>
    </source>
</evidence>
<evidence type="ECO:0000256" key="1">
    <source>
        <dbReference type="ARBA" id="ARBA00010688"/>
    </source>
</evidence>
<gene>
    <name evidence="5" type="ORF">AKJ56_00095</name>
</gene>
<keyword evidence="6" id="KW-1185">Reference proteome</keyword>
<proteinExistence type="inferred from homology"/>
<evidence type="ECO:0000313" key="6">
    <source>
        <dbReference type="Proteomes" id="UP000070175"/>
    </source>
</evidence>
<evidence type="ECO:0000259" key="4">
    <source>
        <dbReference type="Pfam" id="PF00294"/>
    </source>
</evidence>
<dbReference type="PANTHER" id="PTHR10584:SF166">
    <property type="entry name" value="RIBOKINASE"/>
    <property type="match status" value="1"/>
</dbReference>